<evidence type="ECO:0008006" key="3">
    <source>
        <dbReference type="Google" id="ProtNLM"/>
    </source>
</evidence>
<reference evidence="2" key="1">
    <citation type="submission" date="2016-11" db="EMBL/GenBank/DDBJ databases">
        <authorList>
            <person name="Varghese N."/>
            <person name="Submissions S."/>
        </authorList>
    </citation>
    <scope>NUCLEOTIDE SEQUENCE [LARGE SCALE GENOMIC DNA]</scope>
    <source>
        <strain evidence="2">DSM 44671</strain>
    </source>
</reference>
<proteinExistence type="predicted"/>
<evidence type="ECO:0000313" key="1">
    <source>
        <dbReference type="EMBL" id="SFW12879.1"/>
    </source>
</evidence>
<sequence>MTEPTGISAVDALITVHAAERSQLNATFVVNAAEHTVATVRQADLVAQQAAARRRWTTAKGQLTKARKDGSAEKIAAARQCADDAYQEFTRISDAAIAEMQQLLGARLTSSGELLKQARQTWDAGSAVIDALVRSGSTEPPRDGGR</sequence>
<accession>A0A1K1LPT4</accession>
<dbReference type="RefSeq" id="WP_072474379.1">
    <property type="nucleotide sequence ID" value="NZ_FPJG01000002.1"/>
</dbReference>
<dbReference type="OrthoDB" id="9890639at2"/>
<keyword evidence="2" id="KW-1185">Reference proteome</keyword>
<organism evidence="1 2">
    <name type="scientific">Amycolatopsis australiensis</name>
    <dbReference type="NCBI Taxonomy" id="546364"/>
    <lineage>
        <taxon>Bacteria</taxon>
        <taxon>Bacillati</taxon>
        <taxon>Actinomycetota</taxon>
        <taxon>Actinomycetes</taxon>
        <taxon>Pseudonocardiales</taxon>
        <taxon>Pseudonocardiaceae</taxon>
        <taxon>Amycolatopsis</taxon>
    </lineage>
</organism>
<gene>
    <name evidence="1" type="ORF">SAMN04489730_0119</name>
</gene>
<evidence type="ECO:0000313" key="2">
    <source>
        <dbReference type="Proteomes" id="UP000182740"/>
    </source>
</evidence>
<name>A0A1K1LPT4_9PSEU</name>
<protein>
    <recommendedName>
        <fullName evidence="3">Phasin protein</fullName>
    </recommendedName>
</protein>
<dbReference type="EMBL" id="FPJG01000002">
    <property type="protein sequence ID" value="SFW12879.1"/>
    <property type="molecule type" value="Genomic_DNA"/>
</dbReference>
<dbReference type="AlphaFoldDB" id="A0A1K1LPT4"/>
<dbReference type="Proteomes" id="UP000182740">
    <property type="component" value="Unassembled WGS sequence"/>
</dbReference>